<evidence type="ECO:0000256" key="12">
    <source>
        <dbReference type="ARBA" id="ARBA00038168"/>
    </source>
</evidence>
<dbReference type="InterPro" id="IPR036400">
    <property type="entry name" value="Cyt_B5-like_heme/steroid_sf"/>
</dbReference>
<keyword evidence="9 14" id="KW-0408">Iron</keyword>
<evidence type="ECO:0000256" key="9">
    <source>
        <dbReference type="ARBA" id="ARBA00023004"/>
    </source>
</evidence>
<reference evidence="16 17" key="1">
    <citation type="journal article" date="2018" name="Nat. Ecol. Evol.">
        <title>Shark genomes provide insights into elasmobranch evolution and the origin of vertebrates.</title>
        <authorList>
            <person name="Hara Y"/>
            <person name="Yamaguchi K"/>
            <person name="Onimaru K"/>
            <person name="Kadota M"/>
            <person name="Koyanagi M"/>
            <person name="Keeley SD"/>
            <person name="Tatsumi K"/>
            <person name="Tanaka K"/>
            <person name="Motone F"/>
            <person name="Kageyama Y"/>
            <person name="Nozu R"/>
            <person name="Adachi N"/>
            <person name="Nishimura O"/>
            <person name="Nakagawa R"/>
            <person name="Tanegashima C"/>
            <person name="Kiyatake I"/>
            <person name="Matsumoto R"/>
            <person name="Murakumo K"/>
            <person name="Nishida K"/>
            <person name="Terakita A"/>
            <person name="Kuratani S"/>
            <person name="Sato K"/>
            <person name="Hyodo S Kuraku.S."/>
        </authorList>
    </citation>
    <scope>NUCLEOTIDE SEQUENCE [LARGE SCALE GENOMIC DNA]</scope>
</reference>
<dbReference type="PROSITE" id="PS00191">
    <property type="entry name" value="CYTOCHROME_B5_1"/>
    <property type="match status" value="1"/>
</dbReference>
<feature type="domain" description="Cytochrome b5 heme-binding" evidence="15">
    <location>
        <begin position="10"/>
        <end position="86"/>
    </location>
</feature>
<keyword evidence="3 14" id="KW-0349">Heme</keyword>
<dbReference type="GO" id="GO:0005789">
    <property type="term" value="C:endoplasmic reticulum membrane"/>
    <property type="evidence" value="ECO:0007669"/>
    <property type="project" value="UniProtKB-SubCell"/>
</dbReference>
<dbReference type="Proteomes" id="UP000288216">
    <property type="component" value="Unassembled WGS sequence"/>
</dbReference>
<evidence type="ECO:0000256" key="14">
    <source>
        <dbReference type="RuleBase" id="RU362121"/>
    </source>
</evidence>
<dbReference type="STRING" id="75743.A0A401PLQ5"/>
<evidence type="ECO:0000256" key="7">
    <source>
        <dbReference type="ARBA" id="ARBA00022848"/>
    </source>
</evidence>
<evidence type="ECO:0000256" key="8">
    <source>
        <dbReference type="ARBA" id="ARBA00022982"/>
    </source>
</evidence>
<keyword evidence="17" id="KW-1185">Reference proteome</keyword>
<keyword evidence="6" id="KW-0256">Endoplasmic reticulum</keyword>
<evidence type="ECO:0000256" key="3">
    <source>
        <dbReference type="ARBA" id="ARBA00022617"/>
    </source>
</evidence>
<evidence type="ECO:0000313" key="17">
    <source>
        <dbReference type="Proteomes" id="UP000288216"/>
    </source>
</evidence>
<dbReference type="Gene3D" id="3.10.120.10">
    <property type="entry name" value="Cytochrome b5-like heme/steroid binding domain"/>
    <property type="match status" value="1"/>
</dbReference>
<dbReference type="SUPFAM" id="SSF55856">
    <property type="entry name" value="Cytochrome b5-like heme/steroid binding domain"/>
    <property type="match status" value="1"/>
</dbReference>
<evidence type="ECO:0000256" key="1">
    <source>
        <dbReference type="ARBA" id="ARBA00004131"/>
    </source>
</evidence>
<evidence type="ECO:0000313" key="16">
    <source>
        <dbReference type="EMBL" id="GCB74074.1"/>
    </source>
</evidence>
<keyword evidence="5 14" id="KW-0479">Metal-binding</keyword>
<keyword evidence="2" id="KW-0813">Transport</keyword>
<organism evidence="16 17">
    <name type="scientific">Scyliorhinus torazame</name>
    <name type="common">Cloudy catshark</name>
    <name type="synonym">Catulus torazame</name>
    <dbReference type="NCBI Taxonomy" id="75743"/>
    <lineage>
        <taxon>Eukaryota</taxon>
        <taxon>Metazoa</taxon>
        <taxon>Chordata</taxon>
        <taxon>Craniata</taxon>
        <taxon>Vertebrata</taxon>
        <taxon>Chondrichthyes</taxon>
        <taxon>Elasmobranchii</taxon>
        <taxon>Galeomorphii</taxon>
        <taxon>Galeoidea</taxon>
        <taxon>Carcharhiniformes</taxon>
        <taxon>Scyliorhinidae</taxon>
        <taxon>Scyliorhinus</taxon>
    </lineage>
</organism>
<keyword evidence="14" id="KW-1133">Transmembrane helix</keyword>
<evidence type="ECO:0000256" key="10">
    <source>
        <dbReference type="ARBA" id="ARBA00023136"/>
    </source>
</evidence>
<dbReference type="InterPro" id="IPR018506">
    <property type="entry name" value="Cyt_B5_heme-BS"/>
</dbReference>
<name>A0A401PLQ5_SCYTO</name>
<dbReference type="GO" id="GO:0020037">
    <property type="term" value="F:heme binding"/>
    <property type="evidence" value="ECO:0007669"/>
    <property type="project" value="UniProtKB-UniRule"/>
</dbReference>
<gene>
    <name evidence="16" type="ORF">scyTo_0003159</name>
</gene>
<dbReference type="AlphaFoldDB" id="A0A401PLQ5"/>
<dbReference type="PROSITE" id="PS50255">
    <property type="entry name" value="CYTOCHROME_B5_2"/>
    <property type="match status" value="1"/>
</dbReference>
<dbReference type="OrthoDB" id="260519at2759"/>
<keyword evidence="8" id="KW-0249">Electron transport</keyword>
<dbReference type="SMART" id="SM01117">
    <property type="entry name" value="Cyt-b5"/>
    <property type="match status" value="1"/>
</dbReference>
<protein>
    <recommendedName>
        <fullName evidence="13">Cytochrome b5</fullName>
    </recommendedName>
</protein>
<comment type="similarity">
    <text evidence="12 14">Belongs to the cytochrome b5 family.</text>
</comment>
<keyword evidence="10 14" id="KW-0472">Membrane</keyword>
<sequence>MAENREEEVKKYYRLEELKQHSNGNSAWINIHNKIYDVTTFLEEHPGGEEVLKEQAGGDASEAFDDVGHSSDAREMTKKYLIGELHPDDRAAFERPPGPSIVVLESESSWLSNWIVPAIAGLTVALLYRLFAADH</sequence>
<accession>A0A401PLQ5</accession>
<dbReference type="EMBL" id="BFAA01000843">
    <property type="protein sequence ID" value="GCB74074.1"/>
    <property type="molecule type" value="Genomic_DNA"/>
</dbReference>
<dbReference type="OMA" id="WTNFLIP"/>
<proteinExistence type="inferred from homology"/>
<keyword evidence="7" id="KW-0492">Microsome</keyword>
<dbReference type="PRINTS" id="PR00363">
    <property type="entry name" value="CYTOCHROMEB5"/>
</dbReference>
<keyword evidence="4 14" id="KW-0812">Transmembrane</keyword>
<dbReference type="FunFam" id="3.10.120.10:FF:000002">
    <property type="entry name" value="Cytochrome b5 type B"/>
    <property type="match status" value="1"/>
</dbReference>
<dbReference type="InterPro" id="IPR001199">
    <property type="entry name" value="Cyt_B5-like_heme/steroid-bd"/>
</dbReference>
<evidence type="ECO:0000259" key="15">
    <source>
        <dbReference type="PROSITE" id="PS50255"/>
    </source>
</evidence>
<comment type="caution">
    <text evidence="16">The sequence shown here is derived from an EMBL/GenBank/DDBJ whole genome shotgun (WGS) entry which is preliminary data.</text>
</comment>
<comment type="subcellular location">
    <subcellularLocation>
        <location evidence="1">Endoplasmic reticulum membrane</location>
        <topology evidence="1">Single-pass membrane protein</topology>
        <orientation evidence="1">Cytoplasmic side</orientation>
    </subcellularLocation>
    <subcellularLocation>
        <location evidence="11">Microsome membrane</location>
        <topology evidence="11">Single-pass membrane protein</topology>
        <orientation evidence="11">Cytoplasmic side</orientation>
    </subcellularLocation>
</comment>
<evidence type="ECO:0000256" key="4">
    <source>
        <dbReference type="ARBA" id="ARBA00022692"/>
    </source>
</evidence>
<dbReference type="PANTHER" id="PTHR19359:SF150">
    <property type="entry name" value="CYTOCHROME B5"/>
    <property type="match status" value="1"/>
</dbReference>
<feature type="transmembrane region" description="Helical" evidence="14">
    <location>
        <begin position="114"/>
        <end position="131"/>
    </location>
</feature>
<evidence type="ECO:0000256" key="5">
    <source>
        <dbReference type="ARBA" id="ARBA00022723"/>
    </source>
</evidence>
<dbReference type="GO" id="GO:0046872">
    <property type="term" value="F:metal ion binding"/>
    <property type="evidence" value="ECO:0007669"/>
    <property type="project" value="UniProtKB-UniRule"/>
</dbReference>
<evidence type="ECO:0000256" key="11">
    <source>
        <dbReference type="ARBA" id="ARBA00037877"/>
    </source>
</evidence>
<evidence type="ECO:0000256" key="2">
    <source>
        <dbReference type="ARBA" id="ARBA00022448"/>
    </source>
</evidence>
<evidence type="ECO:0000256" key="13">
    <source>
        <dbReference type="ARBA" id="ARBA00039806"/>
    </source>
</evidence>
<dbReference type="PANTHER" id="PTHR19359">
    <property type="entry name" value="CYTOCHROME B5"/>
    <property type="match status" value="1"/>
</dbReference>
<dbReference type="Pfam" id="PF00173">
    <property type="entry name" value="Cyt-b5"/>
    <property type="match status" value="1"/>
</dbReference>
<evidence type="ECO:0000256" key="6">
    <source>
        <dbReference type="ARBA" id="ARBA00022824"/>
    </source>
</evidence>
<dbReference type="InterPro" id="IPR050668">
    <property type="entry name" value="Cytochrome_b5"/>
</dbReference>